<dbReference type="PATRIC" id="fig|1395125.3.peg.884"/>
<protein>
    <recommendedName>
        <fullName evidence="3">RhuM protein</fullName>
    </recommendedName>
</protein>
<gene>
    <name evidence="1" type="ORF">HMPREF9145_0289</name>
</gene>
<dbReference type="EMBL" id="AWGW01000007">
    <property type="protein sequence ID" value="ERK01782.1"/>
    <property type="molecule type" value="Genomic_DNA"/>
</dbReference>
<accession>U2KTH4</accession>
<dbReference type="PANTHER" id="PTHR35810:SF1">
    <property type="entry name" value="CYTOPLASMIC PROTEIN"/>
    <property type="match status" value="1"/>
</dbReference>
<evidence type="ECO:0000313" key="2">
    <source>
        <dbReference type="Proteomes" id="UP000017023"/>
    </source>
</evidence>
<sequence length="133" mass="15359">MSDHLTRNAMRRTIRIDEHGHVRMEGNPQEEVWMTLAEIADLFNLPAATVGREIKGIRKTGVLVDYEVCKYISMAEGCSVDIYHWDIIVALAYRANTFYAHAFRKWLKETATKERGREKHQAIIIPLWTSGNN</sequence>
<name>U2KTH4_9BACT</name>
<evidence type="ECO:0000313" key="1">
    <source>
        <dbReference type="EMBL" id="ERK01782.1"/>
    </source>
</evidence>
<organism evidence="1 2">
    <name type="scientific">Segatella salivae F0493</name>
    <dbReference type="NCBI Taxonomy" id="1395125"/>
    <lineage>
        <taxon>Bacteria</taxon>
        <taxon>Pseudomonadati</taxon>
        <taxon>Bacteroidota</taxon>
        <taxon>Bacteroidia</taxon>
        <taxon>Bacteroidales</taxon>
        <taxon>Prevotellaceae</taxon>
        <taxon>Segatella</taxon>
    </lineage>
</organism>
<reference evidence="1 2" key="1">
    <citation type="submission" date="2013-08" db="EMBL/GenBank/DDBJ databases">
        <authorList>
            <person name="Durkin A.S."/>
            <person name="Haft D.R."/>
            <person name="McCorrison J."/>
            <person name="Torralba M."/>
            <person name="Gillis M."/>
            <person name="Haft D.H."/>
            <person name="Methe B."/>
            <person name="Sutton G."/>
            <person name="Nelson K.E."/>
        </authorList>
    </citation>
    <scope>NUCLEOTIDE SEQUENCE [LARGE SCALE GENOMIC DNA]</scope>
    <source>
        <strain evidence="1 2">F0493</strain>
    </source>
</reference>
<proteinExistence type="predicted"/>
<evidence type="ECO:0008006" key="3">
    <source>
        <dbReference type="Google" id="ProtNLM"/>
    </source>
</evidence>
<dbReference type="AlphaFoldDB" id="U2KTH4"/>
<comment type="caution">
    <text evidence="1">The sequence shown here is derived from an EMBL/GenBank/DDBJ whole genome shotgun (WGS) entry which is preliminary data.</text>
</comment>
<dbReference type="Proteomes" id="UP000017023">
    <property type="component" value="Unassembled WGS sequence"/>
</dbReference>
<dbReference type="PANTHER" id="PTHR35810">
    <property type="entry name" value="CYTOPLASMIC PROTEIN-RELATED"/>
    <property type="match status" value="1"/>
</dbReference>